<dbReference type="EMBL" id="SADE01000003">
    <property type="protein sequence ID" value="RVU35022.1"/>
    <property type="molecule type" value="Genomic_DNA"/>
</dbReference>
<feature type="transmembrane region" description="Helical" evidence="1">
    <location>
        <begin position="58"/>
        <end position="75"/>
    </location>
</feature>
<proteinExistence type="predicted"/>
<accession>A0A3S2Y1G6</accession>
<dbReference type="AlphaFoldDB" id="A0A3S2Y1G6"/>
<protein>
    <submittedName>
        <fullName evidence="2">Uncharacterized protein</fullName>
    </submittedName>
</protein>
<feature type="transmembrane region" description="Helical" evidence="1">
    <location>
        <begin position="82"/>
        <end position="100"/>
    </location>
</feature>
<keyword evidence="1" id="KW-1133">Transmembrane helix</keyword>
<keyword evidence="1" id="KW-0812">Transmembrane</keyword>
<dbReference type="PROSITE" id="PS51257">
    <property type="entry name" value="PROKAR_LIPOPROTEIN"/>
    <property type="match status" value="1"/>
</dbReference>
<dbReference type="Proteomes" id="UP000287447">
    <property type="component" value="Unassembled WGS sequence"/>
</dbReference>
<comment type="caution">
    <text evidence="2">The sequence shown here is derived from an EMBL/GenBank/DDBJ whole genome shotgun (WGS) entry which is preliminary data.</text>
</comment>
<dbReference type="OrthoDB" id="114919at2"/>
<sequence length="306" mass="34422">MRIDQANLGFVVLACLVAHAVPVEVLLFSYAIFGPAHYLTEMSWLHDRQYFTKRQYDFVPLAVLGLGTIFAHNVLNMEIGQAYIGLVLAFFLAITMAFVTDWRYRLPIAIGATVVGLVLFMFTPAVWFFILLANMVHLVLFTSVFITLGALRNNSPYAFATLGALIVFSATFFIPGLPSIPASDFAMGFGYDLAPAYQGFFSLIGVEADNPNIEKLLGFVAFWHIYHNLNWFSKTGVIRWHEISRKRTIFLIASYMCYIGLYAYDYRLGFQALIFLGFLHVVLEFPLNGLSFANTGRLLVGRLRSA</sequence>
<keyword evidence="3" id="KW-1185">Reference proteome</keyword>
<organism evidence="2 3">
    <name type="scientific">Hwanghaeella grinnelliae</name>
    <dbReference type="NCBI Taxonomy" id="2500179"/>
    <lineage>
        <taxon>Bacteria</taxon>
        <taxon>Pseudomonadati</taxon>
        <taxon>Pseudomonadota</taxon>
        <taxon>Alphaproteobacteria</taxon>
        <taxon>Rhodospirillales</taxon>
        <taxon>Rhodospirillaceae</taxon>
        <taxon>Hwanghaeella</taxon>
    </lineage>
</organism>
<evidence type="ECO:0000256" key="1">
    <source>
        <dbReference type="SAM" id="Phobius"/>
    </source>
</evidence>
<feature type="transmembrane region" description="Helical" evidence="1">
    <location>
        <begin position="129"/>
        <end position="151"/>
    </location>
</feature>
<dbReference type="RefSeq" id="WP_127767343.1">
    <property type="nucleotide sequence ID" value="NZ_SADE01000003.1"/>
</dbReference>
<feature type="transmembrane region" description="Helical" evidence="1">
    <location>
        <begin position="270"/>
        <end position="293"/>
    </location>
</feature>
<gene>
    <name evidence="2" type="ORF">EOI86_19520</name>
</gene>
<keyword evidence="1" id="KW-0472">Membrane</keyword>
<feature type="transmembrane region" description="Helical" evidence="1">
    <location>
        <begin position="106"/>
        <end position="122"/>
    </location>
</feature>
<feature type="transmembrane region" description="Helical" evidence="1">
    <location>
        <begin position="157"/>
        <end position="177"/>
    </location>
</feature>
<name>A0A3S2Y1G6_9PROT</name>
<feature type="transmembrane region" description="Helical" evidence="1">
    <location>
        <begin position="248"/>
        <end position="264"/>
    </location>
</feature>
<reference evidence="3" key="1">
    <citation type="submission" date="2019-01" db="EMBL/GenBank/DDBJ databases">
        <title>Gri0909 isolated from a small marine red alga.</title>
        <authorList>
            <person name="Kim J."/>
            <person name="Jeong S.E."/>
            <person name="Jeon C.O."/>
        </authorList>
    </citation>
    <scope>NUCLEOTIDE SEQUENCE [LARGE SCALE GENOMIC DNA]</scope>
    <source>
        <strain evidence="3">Gri0909</strain>
    </source>
</reference>
<evidence type="ECO:0000313" key="3">
    <source>
        <dbReference type="Proteomes" id="UP000287447"/>
    </source>
</evidence>
<evidence type="ECO:0000313" key="2">
    <source>
        <dbReference type="EMBL" id="RVU35022.1"/>
    </source>
</evidence>